<sequence>MRIPGPPSTDTARNEELFLCDFPRSLEVQINCREDDDDPQILLQPPKFGKTRQDEPVNVVLTSDAVVTVSTLCPVTKTRRGIGRRKRRTRETESRRCPKMRHAAALRQMAEAEAAGKLAEDGAQGPLEEVVAVDSEPPSPLVPTEGNVPSSVLPSTPHGAPPGVPAPSRKVRVVAPATATSGGAGRGVSTSVLSGGVGVRLPAALPSSKSQVGDSAPSPSPPLVQRVGQTGAAPAPSSSGWGLAPLVPRQSPPPVAPVRRESGSSSVVSVGLSEGDSEASGQREGGTGGQKRAASQSASAAVSRECSPAKQAP</sequence>
<dbReference type="EMBL" id="CDMZ01002945">
    <property type="protein sequence ID" value="CEM44516.1"/>
    <property type="molecule type" value="Genomic_DNA"/>
</dbReference>
<dbReference type="AlphaFoldDB" id="A0A0G4HKE5"/>
<protein>
    <submittedName>
        <fullName evidence="2">Uncharacterized protein</fullName>
    </submittedName>
</protein>
<accession>A0A0G4HKE5</accession>
<proteinExistence type="predicted"/>
<gene>
    <name evidence="2" type="ORF">Cvel_28386</name>
</gene>
<feature type="compositionally biased region" description="Low complexity" evidence="1">
    <location>
        <begin position="293"/>
        <end position="303"/>
    </location>
</feature>
<evidence type="ECO:0000256" key="1">
    <source>
        <dbReference type="SAM" id="MobiDB-lite"/>
    </source>
</evidence>
<name>A0A0G4HKE5_9ALVE</name>
<evidence type="ECO:0000313" key="2">
    <source>
        <dbReference type="EMBL" id="CEM44516.1"/>
    </source>
</evidence>
<reference evidence="2" key="1">
    <citation type="submission" date="2014-11" db="EMBL/GenBank/DDBJ databases">
        <authorList>
            <person name="Otto D Thomas"/>
            <person name="Naeem Raeece"/>
        </authorList>
    </citation>
    <scope>NUCLEOTIDE SEQUENCE</scope>
</reference>
<organism evidence="2">
    <name type="scientific">Chromera velia CCMP2878</name>
    <dbReference type="NCBI Taxonomy" id="1169474"/>
    <lineage>
        <taxon>Eukaryota</taxon>
        <taxon>Sar</taxon>
        <taxon>Alveolata</taxon>
        <taxon>Colpodellida</taxon>
        <taxon>Chromeraceae</taxon>
        <taxon>Chromera</taxon>
    </lineage>
</organism>
<dbReference type="VEuPathDB" id="CryptoDB:Cvel_28386"/>
<feature type="compositionally biased region" description="Low complexity" evidence="1">
    <location>
        <begin position="105"/>
        <end position="115"/>
    </location>
</feature>
<feature type="compositionally biased region" description="Basic residues" evidence="1">
    <location>
        <begin position="79"/>
        <end position="89"/>
    </location>
</feature>
<feature type="region of interest" description="Disordered" evidence="1">
    <location>
        <begin position="79"/>
        <end position="313"/>
    </location>
</feature>
<feature type="compositionally biased region" description="Low complexity" evidence="1">
    <location>
        <begin position="263"/>
        <end position="274"/>
    </location>
</feature>